<evidence type="ECO:0000256" key="8">
    <source>
        <dbReference type="SAM" id="MobiDB-lite"/>
    </source>
</evidence>
<protein>
    <recommendedName>
        <fullName evidence="1">ADP-ribosyl cyclase/cyclic ADP-ribose hydrolase</fullName>
        <ecNumber evidence="1">3.2.2.6</ecNumber>
    </recommendedName>
</protein>
<dbReference type="FunFam" id="1.10.8.430:FF:000002">
    <property type="entry name" value="Disease resistance protein (TIR-NBS-LRR class)"/>
    <property type="match status" value="1"/>
</dbReference>
<organism evidence="10 11">
    <name type="scientific">Cardamine amara subsp. amara</name>
    <dbReference type="NCBI Taxonomy" id="228776"/>
    <lineage>
        <taxon>Eukaryota</taxon>
        <taxon>Viridiplantae</taxon>
        <taxon>Streptophyta</taxon>
        <taxon>Embryophyta</taxon>
        <taxon>Tracheophyta</taxon>
        <taxon>Spermatophyta</taxon>
        <taxon>Magnoliopsida</taxon>
        <taxon>eudicotyledons</taxon>
        <taxon>Gunneridae</taxon>
        <taxon>Pentapetalae</taxon>
        <taxon>rosids</taxon>
        <taxon>malvids</taxon>
        <taxon>Brassicales</taxon>
        <taxon>Brassicaceae</taxon>
        <taxon>Cardamineae</taxon>
        <taxon>Cardamine</taxon>
    </lineage>
</organism>
<dbReference type="InterPro" id="IPR042197">
    <property type="entry name" value="Apaf_helical"/>
</dbReference>
<evidence type="ECO:0000256" key="6">
    <source>
        <dbReference type="ARBA" id="ARBA00023027"/>
    </source>
</evidence>
<dbReference type="PANTHER" id="PTHR11017:SF228">
    <property type="entry name" value="ADP-RIBOSYL CYCLASE_CYCLIC ADP-RIBOSE HYDROLASE-RELATED"/>
    <property type="match status" value="1"/>
</dbReference>
<dbReference type="Pfam" id="PF07725">
    <property type="entry name" value="LRR_3"/>
    <property type="match status" value="1"/>
</dbReference>
<keyword evidence="6" id="KW-0520">NAD</keyword>
<dbReference type="PANTHER" id="PTHR11017">
    <property type="entry name" value="LEUCINE-RICH REPEAT-CONTAINING PROTEIN"/>
    <property type="match status" value="1"/>
</dbReference>
<dbReference type="FunFam" id="3.40.50.10140:FF:000007">
    <property type="entry name" value="Disease resistance protein (TIR-NBS-LRR class)"/>
    <property type="match status" value="1"/>
</dbReference>
<dbReference type="Proteomes" id="UP001558713">
    <property type="component" value="Unassembled WGS sequence"/>
</dbReference>
<dbReference type="FunFam" id="3.80.10.10:FF:000386">
    <property type="entry name" value="Disease resistance protein RPS4"/>
    <property type="match status" value="1"/>
</dbReference>
<evidence type="ECO:0000256" key="4">
    <source>
        <dbReference type="ARBA" id="ARBA00022801"/>
    </source>
</evidence>
<evidence type="ECO:0000256" key="5">
    <source>
        <dbReference type="ARBA" id="ARBA00022821"/>
    </source>
</evidence>
<feature type="compositionally biased region" description="Basic and acidic residues" evidence="8">
    <location>
        <begin position="1311"/>
        <end position="1327"/>
    </location>
</feature>
<dbReference type="SUPFAM" id="SSF52540">
    <property type="entry name" value="P-loop containing nucleoside triphosphate hydrolases"/>
    <property type="match status" value="1"/>
</dbReference>
<dbReference type="InterPro" id="IPR035897">
    <property type="entry name" value="Toll_tir_struct_dom_sf"/>
</dbReference>
<evidence type="ECO:0000313" key="10">
    <source>
        <dbReference type="EMBL" id="KAL1217705.1"/>
    </source>
</evidence>
<dbReference type="GO" id="GO:0061809">
    <property type="term" value="F:NAD+ nucleosidase activity, cyclic ADP-ribose generating"/>
    <property type="evidence" value="ECO:0007669"/>
    <property type="project" value="UniProtKB-EC"/>
</dbReference>
<feature type="compositionally biased region" description="Acidic residues" evidence="8">
    <location>
        <begin position="1328"/>
        <end position="1359"/>
    </location>
</feature>
<comment type="catalytic activity">
    <reaction evidence="7">
        <text>NAD(+) + H2O = ADP-D-ribose + nicotinamide + H(+)</text>
        <dbReference type="Rhea" id="RHEA:16301"/>
        <dbReference type="ChEBI" id="CHEBI:15377"/>
        <dbReference type="ChEBI" id="CHEBI:15378"/>
        <dbReference type="ChEBI" id="CHEBI:17154"/>
        <dbReference type="ChEBI" id="CHEBI:57540"/>
        <dbReference type="ChEBI" id="CHEBI:57967"/>
        <dbReference type="EC" id="3.2.2.6"/>
    </reaction>
    <physiologicalReaction direction="left-to-right" evidence="7">
        <dbReference type="Rhea" id="RHEA:16302"/>
    </physiologicalReaction>
</comment>
<reference evidence="10 11" key="1">
    <citation type="submission" date="2024-04" db="EMBL/GenBank/DDBJ databases">
        <title>Genome assembly C_amara_ONT_v2.</title>
        <authorList>
            <person name="Yant L."/>
            <person name="Moore C."/>
            <person name="Slenker M."/>
        </authorList>
    </citation>
    <scope>NUCLEOTIDE SEQUENCE [LARGE SCALE GENOMIC DNA]</scope>
    <source>
        <tissue evidence="10">Leaf</tissue>
    </source>
</reference>
<dbReference type="PROSITE" id="PS50104">
    <property type="entry name" value="TIR"/>
    <property type="match status" value="1"/>
</dbReference>
<dbReference type="Gene3D" id="3.40.50.300">
    <property type="entry name" value="P-loop containing nucleotide triphosphate hydrolases"/>
    <property type="match status" value="1"/>
</dbReference>
<keyword evidence="5" id="KW-0611">Plant defense</keyword>
<evidence type="ECO:0000256" key="1">
    <source>
        <dbReference type="ARBA" id="ARBA00011982"/>
    </source>
</evidence>
<dbReference type="InterPro" id="IPR011713">
    <property type="entry name" value="Leu-rich_rpt_3"/>
</dbReference>
<dbReference type="SMART" id="SM00255">
    <property type="entry name" value="TIR"/>
    <property type="match status" value="1"/>
</dbReference>
<dbReference type="FunFam" id="3.40.50.300:FF:001002">
    <property type="entry name" value="Disease resistance protein (TIR-NBS-LRR class)"/>
    <property type="match status" value="1"/>
</dbReference>
<comment type="caution">
    <text evidence="10">The sequence shown here is derived from an EMBL/GenBank/DDBJ whole genome shotgun (WGS) entry which is preliminary data.</text>
</comment>
<dbReference type="Pfam" id="PF01582">
    <property type="entry name" value="TIR"/>
    <property type="match status" value="1"/>
</dbReference>
<dbReference type="InterPro" id="IPR027417">
    <property type="entry name" value="P-loop_NTPase"/>
</dbReference>
<dbReference type="Pfam" id="PF00931">
    <property type="entry name" value="NB-ARC"/>
    <property type="match status" value="1"/>
</dbReference>
<keyword evidence="4" id="KW-0378">Hydrolase</keyword>
<evidence type="ECO:0000256" key="7">
    <source>
        <dbReference type="ARBA" id="ARBA00047304"/>
    </source>
</evidence>
<dbReference type="PRINTS" id="PR00364">
    <property type="entry name" value="DISEASERSIST"/>
</dbReference>
<evidence type="ECO:0000256" key="2">
    <source>
        <dbReference type="ARBA" id="ARBA00022614"/>
    </source>
</evidence>
<dbReference type="Gene3D" id="3.80.10.10">
    <property type="entry name" value="Ribonuclease Inhibitor"/>
    <property type="match status" value="2"/>
</dbReference>
<dbReference type="InterPro" id="IPR002182">
    <property type="entry name" value="NB-ARC"/>
</dbReference>
<keyword evidence="2" id="KW-0433">Leucine-rich repeat</keyword>
<gene>
    <name evidence="10" type="ORF">V5N11_029261</name>
</gene>
<dbReference type="Gene3D" id="1.10.8.430">
    <property type="entry name" value="Helical domain of apoptotic protease-activating factors"/>
    <property type="match status" value="1"/>
</dbReference>
<dbReference type="SUPFAM" id="SSF52200">
    <property type="entry name" value="Toll/Interleukin receptor TIR domain"/>
    <property type="match status" value="1"/>
</dbReference>
<dbReference type="InterPro" id="IPR032675">
    <property type="entry name" value="LRR_dom_sf"/>
</dbReference>
<keyword evidence="3" id="KW-0677">Repeat</keyword>
<dbReference type="InterPro" id="IPR044974">
    <property type="entry name" value="Disease_R_plants"/>
</dbReference>
<dbReference type="SUPFAM" id="SSF52058">
    <property type="entry name" value="L domain-like"/>
    <property type="match status" value="1"/>
</dbReference>
<dbReference type="Gene3D" id="3.40.50.10140">
    <property type="entry name" value="Toll/interleukin-1 receptor homology (TIR) domain"/>
    <property type="match status" value="1"/>
</dbReference>
<keyword evidence="11" id="KW-1185">Reference proteome</keyword>
<dbReference type="EMBL" id="JBANAX010000239">
    <property type="protein sequence ID" value="KAL1217705.1"/>
    <property type="molecule type" value="Genomic_DNA"/>
</dbReference>
<dbReference type="EC" id="3.2.2.6" evidence="1"/>
<evidence type="ECO:0000259" key="9">
    <source>
        <dbReference type="PROSITE" id="PS50104"/>
    </source>
</evidence>
<proteinExistence type="predicted"/>
<evidence type="ECO:0000256" key="3">
    <source>
        <dbReference type="ARBA" id="ARBA00022737"/>
    </source>
</evidence>
<dbReference type="InterPro" id="IPR000157">
    <property type="entry name" value="TIR_dom"/>
</dbReference>
<name>A0ABD1BKJ5_CARAN</name>
<sequence>MASSSSSLNWLYDVFVSFRGEDVRITFLSHFFKELDRKLITAFKDNEIKKSHFLWPELEEAIKNSRIAVVVFSKNYTSSSWCLNELLEIVNYKDKIIIPVFYGLDPSHVRKQTGDFGKIFEETCKNNTKEVKDQWKKALTDVANMLGFDSAKWNNEAKMIEEIAKDVLGKLLPTSSKDFENFVGIEDHIAEMSELLQLESEEVRMGGIWGSSGIGKTTIARALFSQLSRNFQVSKFIDRAFVSKSKELYSRANPDDHNMKLHLQENFLSEILRMDIKIDHLGALGERLQHQKVLIIIDDLDDLMVLKVLADKTQWFGSGSRIIVVTNNRRFLRAHGIDHIYEVSFPTEVQACQMLCQSAFGENYAPEGFEKLVVEVARQAGSLPLGLNVLGKYLQGHDKEYWMDMRPRLQNSLEDGIEKTLRISYDGLGSEKDQAVFRHIACLFNHMGIAYIKSLLADSELDVNVALQNLADKSLIHVRQGYVVMHSLLEKMGRKIVRTESIDEPEKREFLVDSKDICYVLREGIGTPKVLGISLDTSEIDELHVHGNAFKRMYNLSFLQIYSREKEVRVHLPESFYCLPPKLKLLRWLKYPMRFMPSNFCPERLVKLTMQGSKLEKLWERAASLTCLKEISLWGSRNLKEIPDLSTATNLKTLILCHCSSLVELPSSIRNLNKLTMLDMKCCHSLETLPTGFNLKSLEHLNFERCKKLRTFPKFSTNISYLNLKGTNIKEFPCNLLLENLVHLYISKEKSDEKEWEGVKRLPPFLTMLSPTLTYLILSGIPNLVELPSSFQNLNQLMRLTIMNCRNLETLPTRINLKSLNSLNISGCPQLRRFPEISTNISSLILDETGIEEVPWRIENFSNLNHLSMRDCRRLKCVSLHISKLKLRKVDFSNCSALNRVDLSGNSREVDMETDNIDTVLEKASSSESEFDFSDCFNLDKEALLQQQSMSFNYMIFPGEEMPSYFTHRTTEQYSLTNIPLVHSSPSQPFFRFRVCAVVNAPDGVDIDVNFQFKGKYGNSFDSIIQLPSSMVTRKNSHQLLIFDCGISLNKDNAPLPQLNYDHVDIKIHLSAGPPGWKLMFSIRGWGIRLLEDCSSPENRLGYSNTRPRRGDILLLRRSIDSMFRTISTPCRELVSYFTYRTTGTSLTNIPLPHTSPSKPFFRFKAFVEFDCKSSGQFSYFVIHVSCRFRGRFGNHFDSPYRPCRYYRSVNGLRFDFLECLFPQNEGNASLAQLNYDHVDIHFQLTNRRSDSTATLRRCGIRFIEDCSSPENRIGNPNTLHHVCESDADYKISDGRHETKYSEECEDSDDSDKGSENDQFEECRDSDIDSENDQFEECGDSDIGSENDQFEECETVIWQ</sequence>
<dbReference type="GO" id="GO:0006952">
    <property type="term" value="P:defense response"/>
    <property type="evidence" value="ECO:0007669"/>
    <property type="project" value="UniProtKB-KW"/>
</dbReference>
<accession>A0ABD1BKJ5</accession>
<feature type="domain" description="TIR" evidence="9">
    <location>
        <begin position="10"/>
        <end position="171"/>
    </location>
</feature>
<evidence type="ECO:0000313" key="11">
    <source>
        <dbReference type="Proteomes" id="UP001558713"/>
    </source>
</evidence>
<dbReference type="InterPro" id="IPR058192">
    <property type="entry name" value="WHD_ROQ1-like"/>
</dbReference>
<dbReference type="Pfam" id="PF23282">
    <property type="entry name" value="WHD_ROQ1"/>
    <property type="match status" value="1"/>
</dbReference>
<feature type="region of interest" description="Disordered" evidence="8">
    <location>
        <begin position="1299"/>
        <end position="1359"/>
    </location>
</feature>